<dbReference type="EMBL" id="JAVRQU010000028">
    <property type="protein sequence ID" value="KAK5689905.1"/>
    <property type="molecule type" value="Genomic_DNA"/>
</dbReference>
<evidence type="ECO:0000259" key="1">
    <source>
        <dbReference type="Pfam" id="PF04248"/>
    </source>
</evidence>
<proteinExistence type="predicted"/>
<dbReference type="Gene3D" id="2.170.150.40">
    <property type="entry name" value="Domain of unknown function (DUF427)"/>
    <property type="match status" value="1"/>
</dbReference>
<comment type="caution">
    <text evidence="2">The sequence shown here is derived from an EMBL/GenBank/DDBJ whole genome shotgun (WGS) entry which is preliminary data.</text>
</comment>
<sequence length="280" mass="31487">MADLKKLAIKLGKDGPHKVLATSRMIKILYNGSYILQTTNAVFCWEHPFYPQFYVSRKELEASSKQVGLSITQGETYKSDDGTEVGKQLKLEVGGKSIDKVVAFSDSLSGDAEPLAGLVKIDFDSVDAWFEEDTPVFVHPKDPFKRVDIVASKRPIRVSVDGQVVAETSMSSHLYETMLPTRFYMPFTALDPSVLRPSKTRTRCPYKGEAEYYSVEVNGKLHEDIIWYYRTPTLESGPIVGLVCFYNEKVDIELDGKMLDRPDTHFGKSKPSENKKPSIV</sequence>
<name>A0AAN7VZK4_9PEZI</name>
<feature type="domain" description="DUF427" evidence="1">
    <location>
        <begin position="156"/>
        <end position="248"/>
    </location>
</feature>
<reference evidence="2" key="1">
    <citation type="submission" date="2023-08" db="EMBL/GenBank/DDBJ databases">
        <title>Black Yeasts Isolated from many extreme environments.</title>
        <authorList>
            <person name="Coleine C."/>
            <person name="Stajich J.E."/>
            <person name="Selbmann L."/>
        </authorList>
    </citation>
    <scope>NUCLEOTIDE SEQUENCE</scope>
    <source>
        <strain evidence="2">CCFEE 5810</strain>
    </source>
</reference>
<evidence type="ECO:0000313" key="2">
    <source>
        <dbReference type="EMBL" id="KAK5689905.1"/>
    </source>
</evidence>
<accession>A0AAN7VZK4</accession>
<dbReference type="AlphaFoldDB" id="A0AAN7VZK4"/>
<protein>
    <recommendedName>
        <fullName evidence="1">DUF427 domain-containing protein</fullName>
    </recommendedName>
</protein>
<dbReference type="Proteomes" id="UP001310594">
    <property type="component" value="Unassembled WGS sequence"/>
</dbReference>
<dbReference type="Pfam" id="PF04248">
    <property type="entry name" value="NTP_transf_9"/>
    <property type="match status" value="1"/>
</dbReference>
<dbReference type="InterPro" id="IPR007361">
    <property type="entry name" value="DUF427"/>
</dbReference>
<organism evidence="2 3">
    <name type="scientific">Elasticomyces elasticus</name>
    <dbReference type="NCBI Taxonomy" id="574655"/>
    <lineage>
        <taxon>Eukaryota</taxon>
        <taxon>Fungi</taxon>
        <taxon>Dikarya</taxon>
        <taxon>Ascomycota</taxon>
        <taxon>Pezizomycotina</taxon>
        <taxon>Dothideomycetes</taxon>
        <taxon>Dothideomycetidae</taxon>
        <taxon>Mycosphaerellales</taxon>
        <taxon>Teratosphaeriaceae</taxon>
        <taxon>Elasticomyces</taxon>
    </lineage>
</organism>
<dbReference type="PANTHER" id="PTHR34310:SF9">
    <property type="entry name" value="BLR5716 PROTEIN"/>
    <property type="match status" value="1"/>
</dbReference>
<dbReference type="InterPro" id="IPR038694">
    <property type="entry name" value="DUF427_sf"/>
</dbReference>
<gene>
    <name evidence="2" type="ORF">LTR97_012665</name>
</gene>
<dbReference type="PANTHER" id="PTHR34310">
    <property type="entry name" value="DUF427 DOMAIN PROTEIN (AFU_ORTHOLOGUE AFUA_3G02220)"/>
    <property type="match status" value="1"/>
</dbReference>
<evidence type="ECO:0000313" key="3">
    <source>
        <dbReference type="Proteomes" id="UP001310594"/>
    </source>
</evidence>